<dbReference type="EMBL" id="CP126651">
    <property type="protein sequence ID" value="WJZ85995.1"/>
    <property type="molecule type" value="Genomic_DNA"/>
</dbReference>
<dbReference type="InterPro" id="IPR017451">
    <property type="entry name" value="F-box-assoc_interact_dom"/>
</dbReference>
<feature type="domain" description="F-box protein At3g26010-like beta-propeller" evidence="2">
    <location>
        <begin position="204"/>
        <end position="335"/>
    </location>
</feature>
<dbReference type="PANTHER" id="PTHR35546:SF100">
    <property type="entry name" value="F-BOX DOMAIN-CONTAINING PROTEIN"/>
    <property type="match status" value="1"/>
</dbReference>
<proteinExistence type="predicted"/>
<dbReference type="InterPro" id="IPR055290">
    <property type="entry name" value="At3g26010-like"/>
</dbReference>
<evidence type="ECO:0000259" key="2">
    <source>
        <dbReference type="Pfam" id="PF24750"/>
    </source>
</evidence>
<dbReference type="SUPFAM" id="SSF81383">
    <property type="entry name" value="F-box domain"/>
    <property type="match status" value="1"/>
</dbReference>
<reference evidence="3 4" key="1">
    <citation type="journal article" date="2023" name="Hortic Res">
        <title>The complete reference genome for grapevine (Vitis vinifera L.) genetics and breeding.</title>
        <authorList>
            <person name="Shi X."/>
            <person name="Cao S."/>
            <person name="Wang X."/>
            <person name="Huang S."/>
            <person name="Wang Y."/>
            <person name="Liu Z."/>
            <person name="Liu W."/>
            <person name="Leng X."/>
            <person name="Peng Y."/>
            <person name="Wang N."/>
            <person name="Wang Y."/>
            <person name="Ma Z."/>
            <person name="Xu X."/>
            <person name="Zhang F."/>
            <person name="Xue H."/>
            <person name="Zhong H."/>
            <person name="Wang Y."/>
            <person name="Zhang K."/>
            <person name="Velt A."/>
            <person name="Avia K."/>
            <person name="Holtgrawe D."/>
            <person name="Grimplet J."/>
            <person name="Matus J.T."/>
            <person name="Ware D."/>
            <person name="Wu X."/>
            <person name="Wang H."/>
            <person name="Liu C."/>
            <person name="Fang Y."/>
            <person name="Rustenholz C."/>
            <person name="Cheng Z."/>
            <person name="Xiao H."/>
            <person name="Zhou Y."/>
        </authorList>
    </citation>
    <scope>NUCLEOTIDE SEQUENCE [LARGE SCALE GENOMIC DNA]</scope>
    <source>
        <strain evidence="4">cv. Pinot noir / PN40024</strain>
        <tissue evidence="3">Leaf</tissue>
    </source>
</reference>
<dbReference type="Proteomes" id="UP001227230">
    <property type="component" value="Chromosome 4"/>
</dbReference>
<feature type="region of interest" description="Disordered" evidence="1">
    <location>
        <begin position="1"/>
        <end position="25"/>
    </location>
</feature>
<name>A0ABY9BT01_VITVI</name>
<dbReference type="InterPro" id="IPR036047">
    <property type="entry name" value="F-box-like_dom_sf"/>
</dbReference>
<accession>A0ABY9BT01</accession>
<sequence length="453" mass="50596">MASKNDDEEEDSESESDEDSIEEECTNEDANMCFMALEDHEDEKTYKSTQFKPLSRVYTHQPLPLSESNRLRFSKCNLIGVKSDLISSCGNLTESWMDRGKRPSKSIVGGNNKIYMDLKDIIREYTLPFLPAKSLFRFTGVCRDWKMQISTPFFAHNQSNSFHAVSGLFYQIAGEPPSFISLDPKAYGVPDPSLKFLPVPVDIRASCNGLLCCQARTGDKAYYMCNPATKMWKKLPKPDADHGTDPALVVIFEPSLLNFVADYKLVCAFPSTDFDDGYEFEIYSSAEGCWRISREICLGDRKLLPSPGVHVNGIVYWQMKHGVLVAFDLARERSQLIYGMKGALCVMQGKLCSVSMHGWTVTVNVLSNVYSNTMEMHSKARTWVQKRLINLDPSALGAGSCKQPSVVFADSDTVVIHDGTTIFSYDMKSKETSALGSAVGTRLIAYVNNLVHV</sequence>
<evidence type="ECO:0000256" key="1">
    <source>
        <dbReference type="SAM" id="MobiDB-lite"/>
    </source>
</evidence>
<dbReference type="InterPro" id="IPR056592">
    <property type="entry name" value="Beta-prop_At3g26010-like"/>
</dbReference>
<evidence type="ECO:0000313" key="4">
    <source>
        <dbReference type="Proteomes" id="UP001227230"/>
    </source>
</evidence>
<dbReference type="Pfam" id="PF24750">
    <property type="entry name" value="b-prop_At3g26010-like"/>
    <property type="match status" value="1"/>
</dbReference>
<protein>
    <recommendedName>
        <fullName evidence="2">F-box protein At3g26010-like beta-propeller domain-containing protein</fullName>
    </recommendedName>
</protein>
<dbReference type="PANTHER" id="PTHR35546">
    <property type="entry name" value="F-BOX PROTEIN INTERACTION DOMAIN PROTEIN-RELATED"/>
    <property type="match status" value="1"/>
</dbReference>
<dbReference type="NCBIfam" id="TIGR01640">
    <property type="entry name" value="F_box_assoc_1"/>
    <property type="match status" value="1"/>
</dbReference>
<gene>
    <name evidence="3" type="ORF">VitviT2T_005499</name>
</gene>
<keyword evidence="4" id="KW-1185">Reference proteome</keyword>
<organism evidence="3 4">
    <name type="scientific">Vitis vinifera</name>
    <name type="common">Grape</name>
    <dbReference type="NCBI Taxonomy" id="29760"/>
    <lineage>
        <taxon>Eukaryota</taxon>
        <taxon>Viridiplantae</taxon>
        <taxon>Streptophyta</taxon>
        <taxon>Embryophyta</taxon>
        <taxon>Tracheophyta</taxon>
        <taxon>Spermatophyta</taxon>
        <taxon>Magnoliopsida</taxon>
        <taxon>eudicotyledons</taxon>
        <taxon>Gunneridae</taxon>
        <taxon>Pentapetalae</taxon>
        <taxon>rosids</taxon>
        <taxon>Vitales</taxon>
        <taxon>Vitaceae</taxon>
        <taxon>Viteae</taxon>
        <taxon>Vitis</taxon>
    </lineage>
</organism>
<evidence type="ECO:0000313" key="3">
    <source>
        <dbReference type="EMBL" id="WJZ85995.1"/>
    </source>
</evidence>